<evidence type="ECO:0000259" key="15">
    <source>
        <dbReference type="Pfam" id="PF07085"/>
    </source>
</evidence>
<evidence type="ECO:0000256" key="6">
    <source>
        <dbReference type="ARBA" id="ARBA00012707"/>
    </source>
</evidence>
<accession>A0A387C487</accession>
<comment type="catalytic activity">
    <reaction evidence="1">
        <text>acetyl-CoA + phosphate = acetyl phosphate + CoA</text>
        <dbReference type="Rhea" id="RHEA:19521"/>
        <dbReference type="ChEBI" id="CHEBI:22191"/>
        <dbReference type="ChEBI" id="CHEBI:43474"/>
        <dbReference type="ChEBI" id="CHEBI:57287"/>
        <dbReference type="ChEBI" id="CHEBI:57288"/>
        <dbReference type="EC" id="2.3.1.8"/>
    </reaction>
</comment>
<evidence type="ECO:0000256" key="13">
    <source>
        <dbReference type="SAM" id="MobiDB-lite"/>
    </source>
</evidence>
<dbReference type="PANTHER" id="PTHR43356">
    <property type="entry name" value="PHOSPHATE ACETYLTRANSFERASE"/>
    <property type="match status" value="1"/>
</dbReference>
<dbReference type="InterPro" id="IPR002505">
    <property type="entry name" value="PTA_PTB"/>
</dbReference>
<evidence type="ECO:0000256" key="8">
    <source>
        <dbReference type="ARBA" id="ARBA00022490"/>
    </source>
</evidence>
<dbReference type="Gene3D" id="3.40.50.300">
    <property type="entry name" value="P-loop containing nucleotide triphosphate hydrolases"/>
    <property type="match status" value="1"/>
</dbReference>
<evidence type="ECO:0000256" key="11">
    <source>
        <dbReference type="ARBA" id="ARBA00031108"/>
    </source>
</evidence>
<proteinExistence type="inferred from homology"/>
<dbReference type="Pfam" id="PF01515">
    <property type="entry name" value="PTA_PTB"/>
    <property type="match status" value="1"/>
</dbReference>
<feature type="domain" description="Phosphate acetyl/butaryl transferase" evidence="14">
    <location>
        <begin position="425"/>
        <end position="742"/>
    </location>
</feature>
<keyword evidence="10 16" id="KW-0012">Acyltransferase</keyword>
<dbReference type="NCBIfam" id="TIGR00651">
    <property type="entry name" value="pta"/>
    <property type="match status" value="1"/>
</dbReference>
<dbReference type="SUPFAM" id="SSF53659">
    <property type="entry name" value="Isocitrate/Isopropylmalate dehydrogenase-like"/>
    <property type="match status" value="1"/>
</dbReference>
<organism evidence="16 17">
    <name type="scientific">Gryllotalpicola protaetiae</name>
    <dbReference type="NCBI Taxonomy" id="2419771"/>
    <lineage>
        <taxon>Bacteria</taxon>
        <taxon>Bacillati</taxon>
        <taxon>Actinomycetota</taxon>
        <taxon>Actinomycetes</taxon>
        <taxon>Micrococcales</taxon>
        <taxon>Microbacteriaceae</taxon>
        <taxon>Gryllotalpicola</taxon>
    </lineage>
</organism>
<sequence length="748" mass="79589">MEGRRQRQHQRHRRRQRLGRRQDGVASVELVKQVYVTSAEGQTGKSTIALGVLRTLSRQVGRVAVFRPIARSTAQRDYILEWLLGSATADLPYEDSIGVTYDEVHADAEAALARIIERYRRLADRCDAVVIVGSDYTDVGAPTELSFNARIAANLGAPVLLVVSGRSTEGSSDGVLGQHGALGSSAARTTEQVRQLAAVAIDELRIEHASLLGVVVNRADPGELSAIHREVQASVAAVSRSGVADSLERPVWVLPEDPVLVAPTVGSVLDAVEGSLLFGDRELLEREVLGVVVAGMSMENVLTRLIEGAVVVVPGDRTETLLAVLAAYQAGTFPSVSAIVLNGGFTLSEPITRLIAGMDPALPIIEAPFGTFETTVRVNGARTRMGADSPRKTERAIALFDRNVNHIALLDALDVEPSPVVTPLMFEYRLLERARSVRKHIVLPEGEDDRILRAASVVLARDIAQLTILGDEQAVRARGAALGLDLDAASVLSPTDPELRERFGAEYAELRKAKGMTLERALDTVTDVSYFGTMMVHLGLADGMVSGAVHTTAHTIRPAFEIIKTRPGVSVVSSVFLMALSDRVLVYGDCAVIPDPTDTQLADIAISSAATASQFGIEPRVAMLSYSTGESGMGVDVDKVRAATAFVRERAPELLVEGPLQYDAAADAVVAAAKLPGSPVAGRATVFIFPDLNTGNNTYKAVQRSSGAVAIGPVLQGLNKPVNDLSRGALVDDIVNTIAITAIQAQST</sequence>
<dbReference type="EC" id="2.3.1.8" evidence="6"/>
<feature type="domain" description="DRTGG" evidence="15">
    <location>
        <begin position="268"/>
        <end position="380"/>
    </location>
</feature>
<evidence type="ECO:0000313" key="16">
    <source>
        <dbReference type="EMBL" id="AYG05401.1"/>
    </source>
</evidence>
<keyword evidence="17" id="KW-1185">Reference proteome</keyword>
<dbReference type="EMBL" id="CP032624">
    <property type="protein sequence ID" value="AYG05401.1"/>
    <property type="molecule type" value="Genomic_DNA"/>
</dbReference>
<evidence type="ECO:0000256" key="7">
    <source>
        <dbReference type="ARBA" id="ARBA00021528"/>
    </source>
</evidence>
<evidence type="ECO:0000256" key="2">
    <source>
        <dbReference type="ARBA" id="ARBA00004496"/>
    </source>
</evidence>
<reference evidence="16 17" key="1">
    <citation type="submission" date="2018-09" db="EMBL/GenBank/DDBJ databases">
        <title>Genome sequencing of strain 2DFW10M-5.</title>
        <authorList>
            <person name="Heo J."/>
            <person name="Kim S.-J."/>
            <person name="Kwon S.-W."/>
        </authorList>
    </citation>
    <scope>NUCLEOTIDE SEQUENCE [LARGE SCALE GENOMIC DNA]</scope>
    <source>
        <strain evidence="16 17">2DFW10M-5</strain>
    </source>
</reference>
<dbReference type="UniPathway" id="UPA00340">
    <property type="reaction ID" value="UER00459"/>
</dbReference>
<dbReference type="GO" id="GO:0006085">
    <property type="term" value="P:acetyl-CoA biosynthetic process"/>
    <property type="evidence" value="ECO:0007669"/>
    <property type="project" value="UniProtKB-UniPathway"/>
</dbReference>
<dbReference type="NCBIfam" id="NF004167">
    <property type="entry name" value="PRK05632.1"/>
    <property type="match status" value="1"/>
</dbReference>
<comment type="similarity">
    <text evidence="5">In the N-terminal section; belongs to the CobB/CobQ family.</text>
</comment>
<comment type="subcellular location">
    <subcellularLocation>
        <location evidence="2">Cytoplasm</location>
    </subcellularLocation>
</comment>
<gene>
    <name evidence="16" type="ORF">D7I44_11835</name>
</gene>
<feature type="compositionally biased region" description="Basic residues" evidence="13">
    <location>
        <begin position="1"/>
        <end position="19"/>
    </location>
</feature>
<dbReference type="AlphaFoldDB" id="A0A387C487"/>
<dbReference type="SUPFAM" id="SSF75138">
    <property type="entry name" value="HprK N-terminal domain-like"/>
    <property type="match status" value="1"/>
</dbReference>
<evidence type="ECO:0000256" key="10">
    <source>
        <dbReference type="ARBA" id="ARBA00023315"/>
    </source>
</evidence>
<evidence type="ECO:0000256" key="12">
    <source>
        <dbReference type="ARBA" id="ARBA00049955"/>
    </source>
</evidence>
<dbReference type="InterPro" id="IPR028979">
    <property type="entry name" value="Ser_kin/Pase_Hpr-like_N_sf"/>
</dbReference>
<dbReference type="Gene3D" id="3.40.50.10750">
    <property type="entry name" value="Isocitrate/Isopropylmalate dehydrogenase-like"/>
    <property type="match status" value="1"/>
</dbReference>
<dbReference type="OrthoDB" id="9808984at2"/>
<dbReference type="InterPro" id="IPR004614">
    <property type="entry name" value="P_AcTrfase"/>
</dbReference>
<evidence type="ECO:0000256" key="1">
    <source>
        <dbReference type="ARBA" id="ARBA00000705"/>
    </source>
</evidence>
<protein>
    <recommendedName>
        <fullName evidence="7">Phosphate acetyltransferase</fullName>
        <ecNumber evidence="6">2.3.1.8</ecNumber>
    </recommendedName>
    <alternativeName>
        <fullName evidence="11">Phosphotransacetylase</fullName>
    </alternativeName>
</protein>
<dbReference type="PIRSF" id="PIRSF006107">
    <property type="entry name" value="PhpActrans_proteobac"/>
    <property type="match status" value="1"/>
</dbReference>
<dbReference type="NCBIfam" id="NF007233">
    <property type="entry name" value="PRK09653.1"/>
    <property type="match status" value="1"/>
</dbReference>
<evidence type="ECO:0000256" key="9">
    <source>
        <dbReference type="ARBA" id="ARBA00022679"/>
    </source>
</evidence>
<keyword evidence="8" id="KW-0963">Cytoplasm</keyword>
<comment type="similarity">
    <text evidence="4">In the C-terminal section; belongs to the phosphate acetyltransferase and butyryltransferase family.</text>
</comment>
<name>A0A387C487_9MICO</name>
<evidence type="ECO:0000259" key="14">
    <source>
        <dbReference type="Pfam" id="PF01515"/>
    </source>
</evidence>
<dbReference type="InterPro" id="IPR010766">
    <property type="entry name" value="DRTGG"/>
</dbReference>
<comment type="function">
    <text evidence="12">Involved in acetate metabolism.</text>
</comment>
<dbReference type="InterPro" id="IPR042113">
    <property type="entry name" value="P_AcTrfase_dom1"/>
</dbReference>
<evidence type="ECO:0000256" key="5">
    <source>
        <dbReference type="ARBA" id="ARBA00009786"/>
    </source>
</evidence>
<dbReference type="KEGG" id="gry:D7I44_11835"/>
<comment type="pathway">
    <text evidence="3">Metabolic intermediate biosynthesis; acetyl-CoA biosynthesis; acetyl-CoA from acetate: step 2/2.</text>
</comment>
<dbReference type="Gene3D" id="3.40.1390.20">
    <property type="entry name" value="HprK N-terminal domain-like"/>
    <property type="match status" value="1"/>
</dbReference>
<dbReference type="Gene3D" id="3.40.50.10950">
    <property type="match status" value="1"/>
</dbReference>
<evidence type="ECO:0000313" key="17">
    <source>
        <dbReference type="Proteomes" id="UP000275069"/>
    </source>
</evidence>
<dbReference type="InterPro" id="IPR016475">
    <property type="entry name" value="P-Actrans_bac"/>
</dbReference>
<evidence type="ECO:0000256" key="3">
    <source>
        <dbReference type="ARBA" id="ARBA00004989"/>
    </source>
</evidence>
<dbReference type="Pfam" id="PF13500">
    <property type="entry name" value="AAA_26"/>
    <property type="match status" value="1"/>
</dbReference>
<dbReference type="GO" id="GO:0008959">
    <property type="term" value="F:phosphate acetyltransferase activity"/>
    <property type="evidence" value="ECO:0007669"/>
    <property type="project" value="UniProtKB-EC"/>
</dbReference>
<feature type="region of interest" description="Disordered" evidence="13">
    <location>
        <begin position="1"/>
        <end position="22"/>
    </location>
</feature>
<dbReference type="InterPro" id="IPR027417">
    <property type="entry name" value="P-loop_NTPase"/>
</dbReference>
<dbReference type="GO" id="GO:0005737">
    <property type="term" value="C:cytoplasm"/>
    <property type="evidence" value="ECO:0007669"/>
    <property type="project" value="UniProtKB-SubCell"/>
</dbReference>
<dbReference type="FunFam" id="3.40.50.10750:FF:000001">
    <property type="entry name" value="Phosphate acetyltransferase"/>
    <property type="match status" value="1"/>
</dbReference>
<dbReference type="InterPro" id="IPR042112">
    <property type="entry name" value="P_AcTrfase_dom2"/>
</dbReference>
<dbReference type="PANTHER" id="PTHR43356:SF3">
    <property type="entry name" value="PHOSPHATE ACETYLTRANSFERASE"/>
    <property type="match status" value="1"/>
</dbReference>
<dbReference type="InterPro" id="IPR050500">
    <property type="entry name" value="Phos_Acetyltrans/Butyryltrans"/>
</dbReference>
<dbReference type="Proteomes" id="UP000275069">
    <property type="component" value="Chromosome"/>
</dbReference>
<dbReference type="Pfam" id="PF07085">
    <property type="entry name" value="DRTGG"/>
    <property type="match status" value="1"/>
</dbReference>
<keyword evidence="9 16" id="KW-0808">Transferase</keyword>
<evidence type="ECO:0000256" key="4">
    <source>
        <dbReference type="ARBA" id="ARBA00008756"/>
    </source>
</evidence>
<dbReference type="SUPFAM" id="SSF52540">
    <property type="entry name" value="P-loop containing nucleoside triphosphate hydrolases"/>
    <property type="match status" value="1"/>
</dbReference>